<reference evidence="2 4" key="1">
    <citation type="submission" date="2019-03" db="EMBL/GenBank/DDBJ databases">
        <authorList>
            <person name="Kox A.R. M."/>
        </authorList>
    </citation>
    <scope>NUCLEOTIDE SEQUENCE [LARGE SCALE GENOMIC DNA]</scope>
    <source>
        <strain evidence="2">MTUNDRAET4 annotated genome</strain>
        <plasmid evidence="4">2</plasmid>
    </source>
</reference>
<evidence type="ECO:0008006" key="6">
    <source>
        <dbReference type="Google" id="ProtNLM"/>
    </source>
</evidence>
<evidence type="ECO:0000313" key="5">
    <source>
        <dbReference type="Proteomes" id="UP000485880"/>
    </source>
</evidence>
<sequence>MLERLREPQWRFARIPLGTVLVLGGVIGFLPLVGFWMLPLGLMILAIDIPLAGRLLDRLTKLGRRLKDFFRRRTNR</sequence>
<keyword evidence="5" id="KW-1185">Reference proteome</keyword>
<evidence type="ECO:0000256" key="1">
    <source>
        <dbReference type="SAM" id="Phobius"/>
    </source>
</evidence>
<dbReference type="KEGG" id="mtun:MTUNDRAET4_0060.1"/>
<feature type="transmembrane region" description="Helical" evidence="1">
    <location>
        <begin position="36"/>
        <end position="56"/>
    </location>
</feature>
<proteinExistence type="predicted"/>
<keyword evidence="1" id="KW-0472">Membrane</keyword>
<keyword evidence="1" id="KW-1133">Transmembrane helix</keyword>
<organism evidence="2 4">
    <name type="scientific">Methylocella tundrae</name>
    <dbReference type="NCBI Taxonomy" id="227605"/>
    <lineage>
        <taxon>Bacteria</taxon>
        <taxon>Pseudomonadati</taxon>
        <taxon>Pseudomonadota</taxon>
        <taxon>Alphaproteobacteria</taxon>
        <taxon>Hyphomicrobiales</taxon>
        <taxon>Beijerinckiaceae</taxon>
        <taxon>Methylocella</taxon>
    </lineage>
</organism>
<keyword evidence="2" id="KW-0614">Plasmid</keyword>
<reference evidence="3 5" key="2">
    <citation type="submission" date="2019-05" db="EMBL/GenBank/DDBJ databases">
        <authorList>
            <person name="Farhan Ul Haque M."/>
        </authorList>
    </citation>
    <scope>NUCLEOTIDE SEQUENCE [LARGE SCALE GENOMIC DNA]</scope>
    <source>
        <strain evidence="3">2</strain>
    </source>
</reference>
<keyword evidence="1" id="KW-0812">Transmembrane</keyword>
<evidence type="ECO:0000313" key="4">
    <source>
        <dbReference type="Proteomes" id="UP000294360"/>
    </source>
</evidence>
<gene>
    <name evidence="3" type="ORF">MPC4_60061</name>
    <name evidence="2" type="ORF">MTUNDRAET4_0060</name>
</gene>
<accession>A0A4U8Z6I2</accession>
<evidence type="ECO:0000313" key="2">
    <source>
        <dbReference type="EMBL" id="VFU16329.1"/>
    </source>
</evidence>
<geneLocation type="plasmid" evidence="2 4">
    <name>2</name>
</geneLocation>
<protein>
    <recommendedName>
        <fullName evidence="6">Transmembrane protein (PGPGW)</fullName>
    </recommendedName>
</protein>
<dbReference type="EMBL" id="LR536451">
    <property type="protein sequence ID" value="VFU16329.1"/>
    <property type="molecule type" value="Genomic_DNA"/>
</dbReference>
<dbReference type="EMBL" id="CABFMQ020000120">
    <property type="protein sequence ID" value="VTZ51972.1"/>
    <property type="molecule type" value="Genomic_DNA"/>
</dbReference>
<dbReference type="Proteomes" id="UP000485880">
    <property type="component" value="Unassembled WGS sequence"/>
</dbReference>
<feature type="transmembrane region" description="Helical" evidence="1">
    <location>
        <begin position="12"/>
        <end position="30"/>
    </location>
</feature>
<name>A0A4U8Z6I2_METTU</name>
<dbReference type="AlphaFoldDB" id="A0A4U8Z6I2"/>
<evidence type="ECO:0000313" key="3">
    <source>
        <dbReference type="EMBL" id="VTZ51972.1"/>
    </source>
</evidence>
<dbReference type="Proteomes" id="UP000294360">
    <property type="component" value="Plasmid 2"/>
</dbReference>